<accession>A0A9X1WBU0</accession>
<keyword evidence="5" id="KW-1185">Reference proteome</keyword>
<dbReference type="GO" id="GO:0005886">
    <property type="term" value="C:plasma membrane"/>
    <property type="evidence" value="ECO:0007669"/>
    <property type="project" value="TreeGrafter"/>
</dbReference>
<dbReference type="InterPro" id="IPR000160">
    <property type="entry name" value="GGDEF_dom"/>
</dbReference>
<dbReference type="SMART" id="SM00267">
    <property type="entry name" value="GGDEF"/>
    <property type="match status" value="1"/>
</dbReference>
<dbReference type="InterPro" id="IPR043128">
    <property type="entry name" value="Rev_trsase/Diguanyl_cyclase"/>
</dbReference>
<dbReference type="InterPro" id="IPR029787">
    <property type="entry name" value="Nucleotide_cyclase"/>
</dbReference>
<feature type="domain" description="GGDEF" evidence="3">
    <location>
        <begin position="391"/>
        <end position="521"/>
    </location>
</feature>
<protein>
    <recommendedName>
        <fullName evidence="1">diguanylate cyclase</fullName>
        <ecNumber evidence="1">2.7.7.65</ecNumber>
    </recommendedName>
</protein>
<dbReference type="Proteomes" id="UP001139488">
    <property type="component" value="Unassembled WGS sequence"/>
</dbReference>
<dbReference type="Gene3D" id="3.30.70.270">
    <property type="match status" value="1"/>
</dbReference>
<dbReference type="PANTHER" id="PTHR45138">
    <property type="entry name" value="REGULATORY COMPONENTS OF SENSORY TRANSDUCTION SYSTEM"/>
    <property type="match status" value="1"/>
</dbReference>
<dbReference type="GO" id="GO:1902201">
    <property type="term" value="P:negative regulation of bacterial-type flagellum-dependent cell motility"/>
    <property type="evidence" value="ECO:0007669"/>
    <property type="project" value="TreeGrafter"/>
</dbReference>
<evidence type="ECO:0000259" key="3">
    <source>
        <dbReference type="PROSITE" id="PS50887"/>
    </source>
</evidence>
<comment type="caution">
    <text evidence="4">The sequence shown here is derived from an EMBL/GenBank/DDBJ whole genome shotgun (WGS) entry which is preliminary data.</text>
</comment>
<evidence type="ECO:0000256" key="1">
    <source>
        <dbReference type="ARBA" id="ARBA00012528"/>
    </source>
</evidence>
<proteinExistence type="predicted"/>
<dbReference type="SUPFAM" id="SSF55073">
    <property type="entry name" value="Nucleotide cyclase"/>
    <property type="match status" value="1"/>
</dbReference>
<dbReference type="EMBL" id="JAJNNZ010000002">
    <property type="protein sequence ID" value="MCJ2375750.1"/>
    <property type="molecule type" value="Genomic_DNA"/>
</dbReference>
<dbReference type="GO" id="GO:0043709">
    <property type="term" value="P:cell adhesion involved in single-species biofilm formation"/>
    <property type="evidence" value="ECO:0007669"/>
    <property type="project" value="TreeGrafter"/>
</dbReference>
<dbReference type="CDD" id="cd01949">
    <property type="entry name" value="GGDEF"/>
    <property type="match status" value="1"/>
</dbReference>
<dbReference type="PROSITE" id="PS50887">
    <property type="entry name" value="GGDEF"/>
    <property type="match status" value="1"/>
</dbReference>
<dbReference type="Pfam" id="PF00990">
    <property type="entry name" value="GGDEF"/>
    <property type="match status" value="1"/>
</dbReference>
<sequence length="521" mass="60041">MSSQGLETQQQLHKLKLQLERMRISQRDTSFKSQREQKILKRFITTLSNAHIGSNSRLDEKLAELRQQLEHNKDVSDLIPNFAILERLITNETIEKQKNNTIVEQQLQRSAATLKRIDKLPLVIRNELAQLLFRNTQKPFSVTELAIKILNIYERTISLLGTQFSSSSSNDEVPPNDELLRCLSEELQSLITELDFDGEPGDQLIEIRTKLLLDVQTDSLIESTLQVLKLVIEATNYERKTSEQFLEQVNISLSNSMKNSAQNLDQSQVYFEQRQSMNSELSGLINESQNSFSKANDLKEAKLLLNPLLSQLASLSERVSHSEEREQVLLERLYHSKNQLENLFEKTQDYRRRLEDQTQRMLLDPLTKVYNRAALVDKLELEYRRWLKSQHPLRVVILDIDKFKSINSNFGYTAGDKALKVIARTISNELANTDTIARFAGEEFIIILPEQDDPSCHTIIQNIQRKISQLPFKFKDQQITITLTAASVSFKQNDTPDDILSKLNHSLLQAKKLGPNQLAWK</sequence>
<evidence type="ECO:0000313" key="5">
    <source>
        <dbReference type="Proteomes" id="UP001139488"/>
    </source>
</evidence>
<dbReference type="GO" id="GO:0052621">
    <property type="term" value="F:diguanylate cyclase activity"/>
    <property type="evidence" value="ECO:0007669"/>
    <property type="project" value="UniProtKB-EC"/>
</dbReference>
<dbReference type="InterPro" id="IPR050469">
    <property type="entry name" value="Diguanylate_Cyclase"/>
</dbReference>
<organism evidence="4 5">
    <name type="scientific">Vibrio gelatinilyticus</name>
    <dbReference type="NCBI Taxonomy" id="2893468"/>
    <lineage>
        <taxon>Bacteria</taxon>
        <taxon>Pseudomonadati</taxon>
        <taxon>Pseudomonadota</taxon>
        <taxon>Gammaproteobacteria</taxon>
        <taxon>Vibrionales</taxon>
        <taxon>Vibrionaceae</taxon>
        <taxon>Vibrio</taxon>
    </lineage>
</organism>
<reference evidence="4" key="1">
    <citation type="submission" date="2021-11" db="EMBL/GenBank/DDBJ databases">
        <title>Vibrio ZSDE26 sp. nov. and Vibrio ZSDZ34 sp. nov., isolated from coastal seawater in Qingdao.</title>
        <authorList>
            <person name="Zhang P."/>
        </authorList>
    </citation>
    <scope>NUCLEOTIDE SEQUENCE</scope>
    <source>
        <strain evidence="4">ZSDZ34</strain>
    </source>
</reference>
<evidence type="ECO:0000313" key="4">
    <source>
        <dbReference type="EMBL" id="MCJ2375750.1"/>
    </source>
</evidence>
<dbReference type="InterPro" id="IPR048516">
    <property type="entry name" value="DGCcoil"/>
</dbReference>
<dbReference type="RefSeq" id="WP_244355091.1">
    <property type="nucleotide sequence ID" value="NZ_JAJNNZ010000002.1"/>
</dbReference>
<name>A0A9X1WBU0_9VIBR</name>
<dbReference type="AlphaFoldDB" id="A0A9X1WBU0"/>
<gene>
    <name evidence="4" type="ORF">LNL84_02780</name>
</gene>
<dbReference type="EC" id="2.7.7.65" evidence="1"/>
<dbReference type="PANTHER" id="PTHR45138:SF9">
    <property type="entry name" value="DIGUANYLATE CYCLASE DGCM-RELATED"/>
    <property type="match status" value="1"/>
</dbReference>
<dbReference type="NCBIfam" id="TIGR00254">
    <property type="entry name" value="GGDEF"/>
    <property type="match status" value="1"/>
</dbReference>
<evidence type="ECO:0000256" key="2">
    <source>
        <dbReference type="ARBA" id="ARBA00034247"/>
    </source>
</evidence>
<comment type="catalytic activity">
    <reaction evidence="2">
        <text>2 GTP = 3',3'-c-di-GMP + 2 diphosphate</text>
        <dbReference type="Rhea" id="RHEA:24898"/>
        <dbReference type="ChEBI" id="CHEBI:33019"/>
        <dbReference type="ChEBI" id="CHEBI:37565"/>
        <dbReference type="ChEBI" id="CHEBI:58805"/>
        <dbReference type="EC" id="2.7.7.65"/>
    </reaction>
</comment>
<dbReference type="Pfam" id="PF20975">
    <property type="entry name" value="DGCcoil"/>
    <property type="match status" value="1"/>
</dbReference>